<comment type="caution">
    <text evidence="1">The sequence shown here is derived from an EMBL/GenBank/DDBJ whole genome shotgun (WGS) entry which is preliminary data.</text>
</comment>
<proteinExistence type="predicted"/>
<protein>
    <submittedName>
        <fullName evidence="1">Uncharacterized protein</fullName>
    </submittedName>
</protein>
<organism evidence="1 2">
    <name type="scientific">Camellia lanceoleosa</name>
    <dbReference type="NCBI Taxonomy" id="1840588"/>
    <lineage>
        <taxon>Eukaryota</taxon>
        <taxon>Viridiplantae</taxon>
        <taxon>Streptophyta</taxon>
        <taxon>Embryophyta</taxon>
        <taxon>Tracheophyta</taxon>
        <taxon>Spermatophyta</taxon>
        <taxon>Magnoliopsida</taxon>
        <taxon>eudicotyledons</taxon>
        <taxon>Gunneridae</taxon>
        <taxon>Pentapetalae</taxon>
        <taxon>asterids</taxon>
        <taxon>Ericales</taxon>
        <taxon>Theaceae</taxon>
        <taxon>Camellia</taxon>
    </lineage>
</organism>
<dbReference type="EMBL" id="CM045771">
    <property type="protein sequence ID" value="KAI7989114.1"/>
    <property type="molecule type" value="Genomic_DNA"/>
</dbReference>
<sequence length="193" mass="20727">MEAQFVREHTQSTHGGSDGGRRRAPGRGGHIPAGQTVNSVGGITGRCNGPEKDILNFSPAQKALAGVAIQARPKPSIAIEDLSPSSSLSRLTDVRAVEICMARIFQDLSLKRKEPNELSQETLPLKLLKGAKPKGQSDTPPKGTKHHNPLAGALKRLRCRQPAKKSTKQQLFEVYVPSIEESGKPEAVVTDPS</sequence>
<gene>
    <name evidence="1" type="ORF">LOK49_LG13G00145</name>
</gene>
<evidence type="ECO:0000313" key="2">
    <source>
        <dbReference type="Proteomes" id="UP001060215"/>
    </source>
</evidence>
<evidence type="ECO:0000313" key="1">
    <source>
        <dbReference type="EMBL" id="KAI7989114.1"/>
    </source>
</evidence>
<accession>A0ACC0FKQ6</accession>
<keyword evidence="2" id="KW-1185">Reference proteome</keyword>
<reference evidence="1 2" key="1">
    <citation type="journal article" date="2022" name="Plant J.">
        <title>Chromosome-level genome of Camellia lanceoleosa provides a valuable resource for understanding genome evolution and self-incompatibility.</title>
        <authorList>
            <person name="Gong W."/>
            <person name="Xiao S."/>
            <person name="Wang L."/>
            <person name="Liao Z."/>
            <person name="Chang Y."/>
            <person name="Mo W."/>
            <person name="Hu G."/>
            <person name="Li W."/>
            <person name="Zhao G."/>
            <person name="Zhu H."/>
            <person name="Hu X."/>
            <person name="Ji K."/>
            <person name="Xiang X."/>
            <person name="Song Q."/>
            <person name="Yuan D."/>
            <person name="Jin S."/>
            <person name="Zhang L."/>
        </authorList>
    </citation>
    <scope>NUCLEOTIDE SEQUENCE [LARGE SCALE GENOMIC DNA]</scope>
    <source>
        <strain evidence="1">SQ_2022a</strain>
    </source>
</reference>
<name>A0ACC0FKQ6_9ERIC</name>
<dbReference type="Proteomes" id="UP001060215">
    <property type="component" value="Chromosome 14"/>
</dbReference>